<dbReference type="RefSeq" id="XP_012194468.1">
    <property type="nucleotide sequence ID" value="XM_012339078.1"/>
</dbReference>
<dbReference type="KEGG" id="spar:SPRG_00862"/>
<dbReference type="OrthoDB" id="64977at2759"/>
<evidence type="ECO:0000313" key="2">
    <source>
        <dbReference type="Proteomes" id="UP000030745"/>
    </source>
</evidence>
<dbReference type="GeneID" id="24123489"/>
<name>A0A067D821_SAPPC</name>
<dbReference type="VEuPathDB" id="FungiDB:SPRG_00862"/>
<dbReference type="Proteomes" id="UP000030745">
    <property type="component" value="Unassembled WGS sequence"/>
</dbReference>
<evidence type="ECO:0000313" key="1">
    <source>
        <dbReference type="EMBL" id="KDO34801.1"/>
    </source>
</evidence>
<protein>
    <recommendedName>
        <fullName evidence="3">PH domain-containing protein</fullName>
    </recommendedName>
</protein>
<gene>
    <name evidence="1" type="ORF">SPRG_00862</name>
</gene>
<sequence length="189" mass="20900">MGNNCCGNASFEQRQRQALLQEGHVFRRKAASFLGLLPTAEKVHVALSSDASCLELKSYETSSSSATLRLGKKRDPCVISLASIANVHASGDHLIVLFAADGAKLVELEATQMELRDLWVQTLRELIEGREPVAGNLHDELEKQKQRDKEAYWAARTAELHARKAAADEKKQPFANVGLKYTAQAMLQR</sequence>
<accession>A0A067D821</accession>
<organism evidence="1 2">
    <name type="scientific">Saprolegnia parasitica (strain CBS 223.65)</name>
    <dbReference type="NCBI Taxonomy" id="695850"/>
    <lineage>
        <taxon>Eukaryota</taxon>
        <taxon>Sar</taxon>
        <taxon>Stramenopiles</taxon>
        <taxon>Oomycota</taxon>
        <taxon>Saprolegniomycetes</taxon>
        <taxon>Saprolegniales</taxon>
        <taxon>Saprolegniaceae</taxon>
        <taxon>Saprolegnia</taxon>
    </lineage>
</organism>
<dbReference type="OMA" id="YWAARTA"/>
<proteinExistence type="predicted"/>
<evidence type="ECO:0008006" key="3">
    <source>
        <dbReference type="Google" id="ProtNLM"/>
    </source>
</evidence>
<dbReference type="AlphaFoldDB" id="A0A067D821"/>
<reference evidence="1 2" key="1">
    <citation type="journal article" date="2013" name="PLoS Genet.">
        <title>Distinctive expansion of potential virulence genes in the genome of the oomycete fish pathogen Saprolegnia parasitica.</title>
        <authorList>
            <person name="Jiang R.H."/>
            <person name="de Bruijn I."/>
            <person name="Haas B.J."/>
            <person name="Belmonte R."/>
            <person name="Lobach L."/>
            <person name="Christie J."/>
            <person name="van den Ackerveken G."/>
            <person name="Bottin A."/>
            <person name="Bulone V."/>
            <person name="Diaz-Moreno S.M."/>
            <person name="Dumas B."/>
            <person name="Fan L."/>
            <person name="Gaulin E."/>
            <person name="Govers F."/>
            <person name="Grenville-Briggs L.J."/>
            <person name="Horner N.R."/>
            <person name="Levin J.Z."/>
            <person name="Mammella M."/>
            <person name="Meijer H.J."/>
            <person name="Morris P."/>
            <person name="Nusbaum C."/>
            <person name="Oome S."/>
            <person name="Phillips A.J."/>
            <person name="van Rooyen D."/>
            <person name="Rzeszutek E."/>
            <person name="Saraiva M."/>
            <person name="Secombes C.J."/>
            <person name="Seidl M.F."/>
            <person name="Snel B."/>
            <person name="Stassen J.H."/>
            <person name="Sykes S."/>
            <person name="Tripathy S."/>
            <person name="van den Berg H."/>
            <person name="Vega-Arreguin J.C."/>
            <person name="Wawra S."/>
            <person name="Young S.K."/>
            <person name="Zeng Q."/>
            <person name="Dieguez-Uribeondo J."/>
            <person name="Russ C."/>
            <person name="Tyler B.M."/>
            <person name="van West P."/>
        </authorList>
    </citation>
    <scope>NUCLEOTIDE SEQUENCE [LARGE SCALE GENOMIC DNA]</scope>
    <source>
        <strain evidence="1 2">CBS 223.65</strain>
    </source>
</reference>
<dbReference type="EMBL" id="KK583190">
    <property type="protein sequence ID" value="KDO34801.1"/>
    <property type="molecule type" value="Genomic_DNA"/>
</dbReference>
<keyword evidence="2" id="KW-1185">Reference proteome</keyword>